<dbReference type="AlphaFoldDB" id="A0A517SDA9"/>
<evidence type="ECO:0000313" key="1">
    <source>
        <dbReference type="EMBL" id="QDT54112.1"/>
    </source>
</evidence>
<sequence>MKLPNLTPASRRGERPAVEHLKDSINGIVPSASVVGFGSCQTRCFGGWCRQCCPGSDCVTYADPGQS</sequence>
<evidence type="ECO:0000313" key="2">
    <source>
        <dbReference type="Proteomes" id="UP000315700"/>
    </source>
</evidence>
<accession>A0A517SDA9</accession>
<protein>
    <submittedName>
        <fullName evidence="1">Uncharacterized protein</fullName>
    </submittedName>
</protein>
<dbReference type="Proteomes" id="UP000315700">
    <property type="component" value="Chromosome"/>
</dbReference>
<dbReference type="InParanoid" id="A0A517SDA9"/>
<dbReference type="RefSeq" id="WP_145029889.1">
    <property type="nucleotide sequence ID" value="NZ_CP036271.1"/>
</dbReference>
<name>A0A517SDA9_9PLAN</name>
<reference evidence="1 2" key="1">
    <citation type="submission" date="2019-02" db="EMBL/GenBank/DDBJ databases">
        <title>Deep-cultivation of Planctomycetes and their phenomic and genomic characterization uncovers novel biology.</title>
        <authorList>
            <person name="Wiegand S."/>
            <person name="Jogler M."/>
            <person name="Boedeker C."/>
            <person name="Pinto D."/>
            <person name="Vollmers J."/>
            <person name="Rivas-Marin E."/>
            <person name="Kohn T."/>
            <person name="Peeters S.H."/>
            <person name="Heuer A."/>
            <person name="Rast P."/>
            <person name="Oberbeckmann S."/>
            <person name="Bunk B."/>
            <person name="Jeske O."/>
            <person name="Meyerdierks A."/>
            <person name="Storesund J.E."/>
            <person name="Kallscheuer N."/>
            <person name="Luecker S."/>
            <person name="Lage O.M."/>
            <person name="Pohl T."/>
            <person name="Merkel B.J."/>
            <person name="Hornburger P."/>
            <person name="Mueller R.-W."/>
            <person name="Bruemmer F."/>
            <person name="Labrenz M."/>
            <person name="Spormann A.M."/>
            <person name="Op den Camp H."/>
            <person name="Overmann J."/>
            <person name="Amann R."/>
            <person name="Jetten M.S.M."/>
            <person name="Mascher T."/>
            <person name="Medema M.H."/>
            <person name="Devos D.P."/>
            <person name="Kaster A.-K."/>
            <person name="Ovreas L."/>
            <person name="Rohde M."/>
            <person name="Galperin M.Y."/>
            <person name="Jogler C."/>
        </authorList>
    </citation>
    <scope>NUCLEOTIDE SEQUENCE [LARGE SCALE GENOMIC DNA]</scope>
    <source>
        <strain evidence="1 2">Pan44</strain>
    </source>
</reference>
<dbReference type="EMBL" id="CP036271">
    <property type="protein sequence ID" value="QDT54112.1"/>
    <property type="molecule type" value="Genomic_DNA"/>
</dbReference>
<gene>
    <name evidence="1" type="ORF">Pan44_21390</name>
</gene>
<organism evidence="1 2">
    <name type="scientific">Caulifigura coniformis</name>
    <dbReference type="NCBI Taxonomy" id="2527983"/>
    <lineage>
        <taxon>Bacteria</taxon>
        <taxon>Pseudomonadati</taxon>
        <taxon>Planctomycetota</taxon>
        <taxon>Planctomycetia</taxon>
        <taxon>Planctomycetales</taxon>
        <taxon>Planctomycetaceae</taxon>
        <taxon>Caulifigura</taxon>
    </lineage>
</organism>
<keyword evidence="2" id="KW-1185">Reference proteome</keyword>
<dbReference type="KEGG" id="ccos:Pan44_21390"/>
<proteinExistence type="predicted"/>